<dbReference type="EMBL" id="DUZY01000001">
    <property type="protein sequence ID" value="DAD22179.1"/>
    <property type="molecule type" value="Genomic_DNA"/>
</dbReference>
<protein>
    <submittedName>
        <fullName evidence="1">Uncharacterized protein</fullName>
    </submittedName>
</protein>
<comment type="caution">
    <text evidence="1">The sequence shown here is derived from an EMBL/GenBank/DDBJ whole genome shotgun (WGS) entry which is preliminary data.</text>
</comment>
<reference evidence="1 2" key="1">
    <citation type="journal article" date="2020" name="Mol. Biol. Evol.">
        <title>Distinct Expression and Methylation Patterns for Genes with Different Fates following a Single Whole-Genome Duplication in Flowering Plants.</title>
        <authorList>
            <person name="Shi T."/>
            <person name="Rahmani R.S."/>
            <person name="Gugger P.F."/>
            <person name="Wang M."/>
            <person name="Li H."/>
            <person name="Zhang Y."/>
            <person name="Li Z."/>
            <person name="Wang Q."/>
            <person name="Van de Peer Y."/>
            <person name="Marchal K."/>
            <person name="Chen J."/>
        </authorList>
    </citation>
    <scope>NUCLEOTIDE SEQUENCE [LARGE SCALE GENOMIC DNA]</scope>
    <source>
        <tissue evidence="1">Leaf</tissue>
    </source>
</reference>
<dbReference type="AlphaFoldDB" id="A0A822XSW1"/>
<keyword evidence="2" id="KW-1185">Reference proteome</keyword>
<proteinExistence type="predicted"/>
<sequence length="123" mass="14749">MSKSPEQEHPRKAIGWAARDSSGVLSPFKFSRRYFPFALHLCMSIHSGESSPKSFRSEHHLIYPVSRILHFKQIKYRSLLQFSLRFSFLFFFLSDFHHDYHYSIDAIFLHKINKYTCSFLFFF</sequence>
<evidence type="ECO:0000313" key="2">
    <source>
        <dbReference type="Proteomes" id="UP000607653"/>
    </source>
</evidence>
<evidence type="ECO:0000313" key="1">
    <source>
        <dbReference type="EMBL" id="DAD22179.1"/>
    </source>
</evidence>
<accession>A0A822XSW1</accession>
<name>A0A822XSW1_NELNU</name>
<dbReference type="Proteomes" id="UP000607653">
    <property type="component" value="Unassembled WGS sequence"/>
</dbReference>
<organism evidence="1 2">
    <name type="scientific">Nelumbo nucifera</name>
    <name type="common">Sacred lotus</name>
    <dbReference type="NCBI Taxonomy" id="4432"/>
    <lineage>
        <taxon>Eukaryota</taxon>
        <taxon>Viridiplantae</taxon>
        <taxon>Streptophyta</taxon>
        <taxon>Embryophyta</taxon>
        <taxon>Tracheophyta</taxon>
        <taxon>Spermatophyta</taxon>
        <taxon>Magnoliopsida</taxon>
        <taxon>Proteales</taxon>
        <taxon>Nelumbonaceae</taxon>
        <taxon>Nelumbo</taxon>
    </lineage>
</organism>
<gene>
    <name evidence="1" type="ORF">HUJ06_023642</name>
</gene>